<evidence type="ECO:0000256" key="1">
    <source>
        <dbReference type="ARBA" id="ARBA00004202"/>
    </source>
</evidence>
<evidence type="ECO:0000256" key="6">
    <source>
        <dbReference type="ARBA" id="ARBA00022967"/>
    </source>
</evidence>
<evidence type="ECO:0000259" key="8">
    <source>
        <dbReference type="PROSITE" id="PS50893"/>
    </source>
</evidence>
<dbReference type="SUPFAM" id="SSF52540">
    <property type="entry name" value="P-loop containing nucleoside triphosphate hydrolases"/>
    <property type="match status" value="1"/>
</dbReference>
<keyword evidence="4" id="KW-0547">Nucleotide-binding</keyword>
<dbReference type="AlphaFoldDB" id="A0A968GC62"/>
<dbReference type="Pfam" id="PF00005">
    <property type="entry name" value="ABC_tran"/>
    <property type="match status" value="1"/>
</dbReference>
<reference evidence="9" key="1">
    <citation type="submission" date="2020-03" db="EMBL/GenBank/DDBJ databases">
        <title>Spirochaetal bacteria isolated from arthropods constitute a novel genus Entomospira genus novum within the order Spirochaetales.</title>
        <authorList>
            <person name="Grana-Miraglia L."/>
            <person name="Sikutova S."/>
            <person name="Fingerle V."/>
            <person name="Sing A."/>
            <person name="Castillo-Ramirez S."/>
            <person name="Margos G."/>
            <person name="Rudolf I."/>
        </authorList>
    </citation>
    <scope>NUCLEOTIDE SEQUENCE</scope>
    <source>
        <strain evidence="9">BR208</strain>
    </source>
</reference>
<keyword evidence="5 9" id="KW-0067">ATP-binding</keyword>
<keyword evidence="10" id="KW-1185">Reference proteome</keyword>
<comment type="caution">
    <text evidence="9">The sequence shown here is derived from an EMBL/GenBank/DDBJ whole genome shotgun (WGS) entry which is preliminary data.</text>
</comment>
<dbReference type="RefSeq" id="WP_167703604.1">
    <property type="nucleotide sequence ID" value="NZ_CP118168.1"/>
</dbReference>
<dbReference type="InterPro" id="IPR050095">
    <property type="entry name" value="ECF_ABC_transporter_ATP-bd"/>
</dbReference>
<evidence type="ECO:0000313" key="10">
    <source>
        <dbReference type="Proteomes" id="UP000752013"/>
    </source>
</evidence>
<dbReference type="InterPro" id="IPR003439">
    <property type="entry name" value="ABC_transporter-like_ATP-bd"/>
</dbReference>
<dbReference type="PROSITE" id="PS50893">
    <property type="entry name" value="ABC_TRANSPORTER_2"/>
    <property type="match status" value="1"/>
</dbReference>
<evidence type="ECO:0000256" key="2">
    <source>
        <dbReference type="ARBA" id="ARBA00022448"/>
    </source>
</evidence>
<feature type="domain" description="ABC transporter" evidence="8">
    <location>
        <begin position="7"/>
        <end position="240"/>
    </location>
</feature>
<proteinExistence type="predicted"/>
<dbReference type="GO" id="GO:0043190">
    <property type="term" value="C:ATP-binding cassette (ABC) transporter complex"/>
    <property type="evidence" value="ECO:0007669"/>
    <property type="project" value="TreeGrafter"/>
</dbReference>
<gene>
    <name evidence="9" type="ORF">HCT46_04540</name>
</gene>
<evidence type="ECO:0000256" key="4">
    <source>
        <dbReference type="ARBA" id="ARBA00022741"/>
    </source>
</evidence>
<dbReference type="Gene3D" id="3.40.50.300">
    <property type="entry name" value="P-loop containing nucleotide triphosphate hydrolases"/>
    <property type="match status" value="1"/>
</dbReference>
<evidence type="ECO:0000256" key="3">
    <source>
        <dbReference type="ARBA" id="ARBA00022475"/>
    </source>
</evidence>
<sequence>MMNERSLHLTSVQFHYKEQILLSIDDMQLHSYGIHIVAGKNGAGKSLFMHLASGRVPPSIGEVYLKKDSKQVDLYRSISSRYDIRLLSDDFIGDVREKVFTYLFEVATAYVSQRGNALCEEVVRVLKIVDLIALQHEKIERLSFGQRRRLSMAVVLLGKPHFLFLDEPFTGVDMQHIKHIQHYLNKISQDTCIIMTMHDIDLCRNIPLHALLFVDEGSVSLLQPTADNLERMAQGLQADV</sequence>
<dbReference type="PANTHER" id="PTHR43553">
    <property type="entry name" value="HEAVY METAL TRANSPORTER"/>
    <property type="match status" value="1"/>
</dbReference>
<evidence type="ECO:0000313" key="9">
    <source>
        <dbReference type="EMBL" id="NIZ47182.1"/>
    </source>
</evidence>
<dbReference type="InterPro" id="IPR027417">
    <property type="entry name" value="P-loop_NTPase"/>
</dbReference>
<evidence type="ECO:0000256" key="7">
    <source>
        <dbReference type="ARBA" id="ARBA00023136"/>
    </source>
</evidence>
<dbReference type="PANTHER" id="PTHR43553:SF27">
    <property type="entry name" value="ENERGY-COUPLING FACTOR TRANSPORTER ATP-BINDING PROTEIN ECFA2"/>
    <property type="match status" value="1"/>
</dbReference>
<keyword evidence="6" id="KW-1278">Translocase</keyword>
<dbReference type="PROSITE" id="PS00211">
    <property type="entry name" value="ABC_TRANSPORTER_1"/>
    <property type="match status" value="1"/>
</dbReference>
<dbReference type="GO" id="GO:0016887">
    <property type="term" value="F:ATP hydrolysis activity"/>
    <property type="evidence" value="ECO:0007669"/>
    <property type="project" value="InterPro"/>
</dbReference>
<dbReference type="Proteomes" id="UP000752013">
    <property type="component" value="Unassembled WGS sequence"/>
</dbReference>
<accession>A0A968GC62</accession>
<keyword evidence="7" id="KW-0472">Membrane</keyword>
<dbReference type="GO" id="GO:0042626">
    <property type="term" value="F:ATPase-coupled transmembrane transporter activity"/>
    <property type="evidence" value="ECO:0007669"/>
    <property type="project" value="TreeGrafter"/>
</dbReference>
<evidence type="ECO:0000256" key="5">
    <source>
        <dbReference type="ARBA" id="ARBA00022840"/>
    </source>
</evidence>
<dbReference type="GO" id="GO:0005524">
    <property type="term" value="F:ATP binding"/>
    <property type="evidence" value="ECO:0007669"/>
    <property type="project" value="UniProtKB-KW"/>
</dbReference>
<keyword evidence="2" id="KW-0813">Transport</keyword>
<name>A0A968GC62_9SPIO</name>
<dbReference type="EMBL" id="JAATLK010000001">
    <property type="protein sequence ID" value="NIZ47182.1"/>
    <property type="molecule type" value="Genomic_DNA"/>
</dbReference>
<dbReference type="InterPro" id="IPR017871">
    <property type="entry name" value="ABC_transporter-like_CS"/>
</dbReference>
<organism evidence="9 10">
    <name type="scientific">Entomospira nematocerorum</name>
    <dbReference type="NCBI Taxonomy" id="2719987"/>
    <lineage>
        <taxon>Bacteria</taxon>
        <taxon>Pseudomonadati</taxon>
        <taxon>Spirochaetota</taxon>
        <taxon>Spirochaetia</taxon>
        <taxon>Spirochaetales</taxon>
        <taxon>Spirochaetaceae</taxon>
        <taxon>Entomospira</taxon>
    </lineage>
</organism>
<keyword evidence="3" id="KW-1003">Cell membrane</keyword>
<comment type="subcellular location">
    <subcellularLocation>
        <location evidence="1">Cell membrane</location>
        <topology evidence="1">Peripheral membrane protein</topology>
    </subcellularLocation>
</comment>
<protein>
    <submittedName>
        <fullName evidence="9">ATP-binding cassette domain-containing protein</fullName>
    </submittedName>
</protein>